<evidence type="ECO:0000313" key="8">
    <source>
        <dbReference type="Proteomes" id="UP000469125"/>
    </source>
</evidence>
<sequence>MPKTKYKSKKRNWLLYSGLFILLLITVVIGYSIHLYQQTENMVNESHEQIDRKESKSELRSDHVDPVKDNVSVLFLGTDTSEHRQYGESSRTDAIILATFNKFERSIKLLSIPRDTYVFVPKVGNYTKINHAHFYGGPISTIETIEQFLDVPIDYYVRMNFDAFVEVVDALDGILFDVPYEIVESDSHDNKNTIHLTPGYQKLNGEQALALARTRKYDSDVDRGKRQQEIIKVIISKTTSISSVPKLSNVIEAIGDNLKTNLSFQEMKSFLSYGLDKDIEIETVNFEGKGSYMNGGWYYQIEEESKRRVQQELKNHLDIVITNNPSLYHIGISFSIK</sequence>
<name>A0A6N8FHY4_9BACI</name>
<dbReference type="Gene3D" id="3.40.630.190">
    <property type="entry name" value="LCP protein"/>
    <property type="match status" value="1"/>
</dbReference>
<dbReference type="NCBIfam" id="TIGR00350">
    <property type="entry name" value="lytR_cpsA_psr"/>
    <property type="match status" value="1"/>
</dbReference>
<dbReference type="AlphaFoldDB" id="A0A6N8FHY4"/>
<evidence type="ECO:0000256" key="3">
    <source>
        <dbReference type="ARBA" id="ARBA00022968"/>
    </source>
</evidence>
<dbReference type="RefSeq" id="WP_155667008.1">
    <property type="nucleotide sequence ID" value="NZ_WOCA01000002.1"/>
</dbReference>
<dbReference type="Proteomes" id="UP000469125">
    <property type="component" value="Unassembled WGS sequence"/>
</dbReference>
<reference evidence="7 8" key="1">
    <citation type="submission" date="2019-11" db="EMBL/GenBank/DDBJ databases">
        <authorList>
            <person name="Li X."/>
        </authorList>
    </citation>
    <scope>NUCLEOTIDE SEQUENCE [LARGE SCALE GENOMIC DNA]</scope>
    <source>
        <strain evidence="7 8">L9</strain>
    </source>
</reference>
<evidence type="ECO:0000256" key="1">
    <source>
        <dbReference type="ARBA" id="ARBA00006068"/>
    </source>
</evidence>
<evidence type="ECO:0000313" key="7">
    <source>
        <dbReference type="EMBL" id="MUK87359.1"/>
    </source>
</evidence>
<evidence type="ECO:0000256" key="4">
    <source>
        <dbReference type="ARBA" id="ARBA00022989"/>
    </source>
</evidence>
<dbReference type="InterPro" id="IPR004474">
    <property type="entry name" value="LytR_CpsA_psr"/>
</dbReference>
<dbReference type="PANTHER" id="PTHR33392">
    <property type="entry name" value="POLYISOPRENYL-TEICHOIC ACID--PEPTIDOGLYCAN TEICHOIC ACID TRANSFERASE TAGU"/>
    <property type="match status" value="1"/>
</dbReference>
<dbReference type="InterPro" id="IPR050922">
    <property type="entry name" value="LytR/CpsA/Psr_CW_biosynth"/>
</dbReference>
<protein>
    <submittedName>
        <fullName evidence="7">LytR family transcriptional regulator</fullName>
    </submittedName>
</protein>
<dbReference type="PANTHER" id="PTHR33392:SF3">
    <property type="entry name" value="POLYISOPRENYL-TEICHOIC ACID--PEPTIDOGLYCAN TEICHOIC ACID TRANSFERASE TAGT"/>
    <property type="match status" value="1"/>
</dbReference>
<comment type="caution">
    <text evidence="7">The sequence shown here is derived from an EMBL/GenBank/DDBJ whole genome shotgun (WGS) entry which is preliminary data.</text>
</comment>
<accession>A0A6N8FHY4</accession>
<keyword evidence="8" id="KW-1185">Reference proteome</keyword>
<evidence type="ECO:0000256" key="2">
    <source>
        <dbReference type="ARBA" id="ARBA00022692"/>
    </source>
</evidence>
<dbReference type="EMBL" id="WOCA01000002">
    <property type="protein sequence ID" value="MUK87359.1"/>
    <property type="molecule type" value="Genomic_DNA"/>
</dbReference>
<keyword evidence="4 5" id="KW-1133">Transmembrane helix</keyword>
<feature type="domain" description="Cell envelope-related transcriptional attenuator" evidence="6">
    <location>
        <begin position="91"/>
        <end position="238"/>
    </location>
</feature>
<feature type="transmembrane region" description="Helical" evidence="5">
    <location>
        <begin position="12"/>
        <end position="33"/>
    </location>
</feature>
<evidence type="ECO:0000256" key="5">
    <source>
        <dbReference type="SAM" id="Phobius"/>
    </source>
</evidence>
<comment type="similarity">
    <text evidence="1">Belongs to the LytR/CpsA/Psr (LCP) family.</text>
</comment>
<proteinExistence type="inferred from homology"/>
<dbReference type="GO" id="GO:0071555">
    <property type="term" value="P:cell wall organization"/>
    <property type="evidence" value="ECO:0007669"/>
    <property type="project" value="UniProtKB-KW"/>
</dbReference>
<keyword evidence="2 5" id="KW-0812">Transmembrane</keyword>
<dbReference type="Pfam" id="PF03816">
    <property type="entry name" value="LytR_cpsA_psr"/>
    <property type="match status" value="1"/>
</dbReference>
<evidence type="ECO:0000259" key="6">
    <source>
        <dbReference type="Pfam" id="PF03816"/>
    </source>
</evidence>
<keyword evidence="3" id="KW-0735">Signal-anchor</keyword>
<gene>
    <name evidence="7" type="ORF">GMD78_02950</name>
</gene>
<keyword evidence="5" id="KW-0472">Membrane</keyword>
<organism evidence="7 8">
    <name type="scientific">Ornithinibacillus caprae</name>
    <dbReference type="NCBI Taxonomy" id="2678566"/>
    <lineage>
        <taxon>Bacteria</taxon>
        <taxon>Bacillati</taxon>
        <taxon>Bacillota</taxon>
        <taxon>Bacilli</taxon>
        <taxon>Bacillales</taxon>
        <taxon>Bacillaceae</taxon>
        <taxon>Ornithinibacillus</taxon>
    </lineage>
</organism>